<dbReference type="OrthoDB" id="565118at2759"/>
<reference evidence="1 2" key="1">
    <citation type="submission" date="2018-11" db="EMBL/GenBank/DDBJ databases">
        <authorList>
            <consortium name="Pathogen Informatics"/>
        </authorList>
    </citation>
    <scope>NUCLEOTIDE SEQUENCE [LARGE SCALE GENOMIC DNA]</scope>
</reference>
<dbReference type="AlphaFoldDB" id="A0A3P7J457"/>
<protein>
    <submittedName>
        <fullName evidence="1">Uncharacterized protein</fullName>
    </submittedName>
</protein>
<sequence length="55" mass="6629">MGLVLLYLEKYLPGPIRERIYVAIYRNSDERRNVDFLVDFLRIQSTTLDPCYLFE</sequence>
<name>A0A3P7J457_STRVU</name>
<accession>A0A3P7J457</accession>
<evidence type="ECO:0000313" key="1">
    <source>
        <dbReference type="EMBL" id="VDM72654.1"/>
    </source>
</evidence>
<evidence type="ECO:0000313" key="2">
    <source>
        <dbReference type="Proteomes" id="UP000270094"/>
    </source>
</evidence>
<keyword evidence="2" id="KW-1185">Reference proteome</keyword>
<organism evidence="1 2">
    <name type="scientific">Strongylus vulgaris</name>
    <name type="common">Blood worm</name>
    <dbReference type="NCBI Taxonomy" id="40348"/>
    <lineage>
        <taxon>Eukaryota</taxon>
        <taxon>Metazoa</taxon>
        <taxon>Ecdysozoa</taxon>
        <taxon>Nematoda</taxon>
        <taxon>Chromadorea</taxon>
        <taxon>Rhabditida</taxon>
        <taxon>Rhabditina</taxon>
        <taxon>Rhabditomorpha</taxon>
        <taxon>Strongyloidea</taxon>
        <taxon>Strongylidae</taxon>
        <taxon>Strongylus</taxon>
    </lineage>
</organism>
<dbReference type="EMBL" id="UYYB01026510">
    <property type="protein sequence ID" value="VDM72654.1"/>
    <property type="molecule type" value="Genomic_DNA"/>
</dbReference>
<gene>
    <name evidence="1" type="ORF">SVUK_LOCUS7652</name>
</gene>
<proteinExistence type="predicted"/>
<dbReference type="Proteomes" id="UP000270094">
    <property type="component" value="Unassembled WGS sequence"/>
</dbReference>